<reference evidence="2" key="1">
    <citation type="submission" date="2014-03" db="EMBL/GenBank/DDBJ databases">
        <authorList>
            <person name="Aksoy S."/>
            <person name="Warren W."/>
            <person name="Wilson R.K."/>
        </authorList>
    </citation>
    <scope>NUCLEOTIDE SEQUENCE [LARGE SCALE GENOMIC DNA]</scope>
    <source>
        <strain evidence="2">IAEA</strain>
    </source>
</reference>
<dbReference type="VEuPathDB" id="VectorBase:GBRI027405"/>
<accession>A0A1A9WPQ7</accession>
<evidence type="ECO:0000313" key="2">
    <source>
        <dbReference type="Proteomes" id="UP000091820"/>
    </source>
</evidence>
<dbReference type="AlphaFoldDB" id="A0A1A9WPQ7"/>
<sequence>MISGIKVSRAECSGTESVKRSPYSSNMGNISFSKFLKSKFVLLLEKVNIASTVDNSLLLIPISLEFNIIHLAKNIYRLRYHHEVFFDPVNESIKLPAVPFQKARGPSSVMIFLVASHTPVN</sequence>
<reference evidence="1" key="2">
    <citation type="submission" date="2020-05" db="UniProtKB">
        <authorList>
            <consortium name="EnsemblMetazoa"/>
        </authorList>
    </citation>
    <scope>IDENTIFICATION</scope>
    <source>
        <strain evidence="1">IAEA</strain>
    </source>
</reference>
<protein>
    <submittedName>
        <fullName evidence="1">Uncharacterized protein</fullName>
    </submittedName>
</protein>
<name>A0A1A9WPQ7_9MUSC</name>
<dbReference type="Proteomes" id="UP000091820">
    <property type="component" value="Unassembled WGS sequence"/>
</dbReference>
<evidence type="ECO:0000313" key="1">
    <source>
        <dbReference type="EnsemblMetazoa" id="GBRI027405-PA"/>
    </source>
</evidence>
<keyword evidence="2" id="KW-1185">Reference proteome</keyword>
<proteinExistence type="predicted"/>
<organism evidence="1 2">
    <name type="scientific">Glossina brevipalpis</name>
    <dbReference type="NCBI Taxonomy" id="37001"/>
    <lineage>
        <taxon>Eukaryota</taxon>
        <taxon>Metazoa</taxon>
        <taxon>Ecdysozoa</taxon>
        <taxon>Arthropoda</taxon>
        <taxon>Hexapoda</taxon>
        <taxon>Insecta</taxon>
        <taxon>Pterygota</taxon>
        <taxon>Neoptera</taxon>
        <taxon>Endopterygota</taxon>
        <taxon>Diptera</taxon>
        <taxon>Brachycera</taxon>
        <taxon>Muscomorpha</taxon>
        <taxon>Hippoboscoidea</taxon>
        <taxon>Glossinidae</taxon>
        <taxon>Glossina</taxon>
    </lineage>
</organism>
<dbReference type="EnsemblMetazoa" id="GBRI027405-RA">
    <property type="protein sequence ID" value="GBRI027405-PA"/>
    <property type="gene ID" value="GBRI027405"/>
</dbReference>